<dbReference type="InterPro" id="IPR010920">
    <property type="entry name" value="LSM_dom_sf"/>
</dbReference>
<dbReference type="PANTHER" id="PTHR30221:SF20">
    <property type="entry name" value="SMALL-CONDUCTANCE MECHANOSENSITIVE CHANNEL"/>
    <property type="match status" value="1"/>
</dbReference>
<feature type="compositionally biased region" description="Basic and acidic residues" evidence="7">
    <location>
        <begin position="377"/>
        <end position="386"/>
    </location>
</feature>
<feature type="transmembrane region" description="Helical" evidence="8">
    <location>
        <begin position="96"/>
        <end position="118"/>
    </location>
</feature>
<evidence type="ECO:0000256" key="2">
    <source>
        <dbReference type="ARBA" id="ARBA00008017"/>
    </source>
</evidence>
<feature type="domain" description="Mechanosensitive ion channel MscS" evidence="9">
    <location>
        <begin position="184"/>
        <end position="255"/>
    </location>
</feature>
<protein>
    <submittedName>
        <fullName evidence="11">Mechanosensitive ion channel protein MscS</fullName>
    </submittedName>
</protein>
<dbReference type="EMBL" id="AOIM01000009">
    <property type="protein sequence ID" value="ELY95097.1"/>
    <property type="molecule type" value="Genomic_DNA"/>
</dbReference>
<proteinExistence type="inferred from homology"/>
<dbReference type="PANTHER" id="PTHR30221">
    <property type="entry name" value="SMALL-CONDUCTANCE MECHANOSENSITIVE CHANNEL"/>
    <property type="match status" value="1"/>
</dbReference>
<feature type="domain" description="Mechanosensitive ion channel MscS C-terminal" evidence="10">
    <location>
        <begin position="261"/>
        <end position="345"/>
    </location>
</feature>
<evidence type="ECO:0000256" key="6">
    <source>
        <dbReference type="ARBA" id="ARBA00023136"/>
    </source>
</evidence>
<evidence type="ECO:0000256" key="3">
    <source>
        <dbReference type="ARBA" id="ARBA00022475"/>
    </source>
</evidence>
<evidence type="ECO:0000259" key="10">
    <source>
        <dbReference type="Pfam" id="PF21082"/>
    </source>
</evidence>
<dbReference type="Pfam" id="PF21082">
    <property type="entry name" value="MS_channel_3rd"/>
    <property type="match status" value="1"/>
</dbReference>
<name>M0AB56_9EURY</name>
<accession>M0AB56</accession>
<evidence type="ECO:0000256" key="8">
    <source>
        <dbReference type="SAM" id="Phobius"/>
    </source>
</evidence>
<feature type="transmembrane region" description="Helical" evidence="8">
    <location>
        <begin position="167"/>
        <end position="196"/>
    </location>
</feature>
<dbReference type="GO" id="GO:0005886">
    <property type="term" value="C:plasma membrane"/>
    <property type="evidence" value="ECO:0007669"/>
    <property type="project" value="UniProtKB-SubCell"/>
</dbReference>
<evidence type="ECO:0000256" key="1">
    <source>
        <dbReference type="ARBA" id="ARBA00004651"/>
    </source>
</evidence>
<dbReference type="Gene3D" id="3.30.70.100">
    <property type="match status" value="1"/>
</dbReference>
<organism evidence="11 12">
    <name type="scientific">Natrialba hulunbeirensis JCM 10989</name>
    <dbReference type="NCBI Taxonomy" id="1227493"/>
    <lineage>
        <taxon>Archaea</taxon>
        <taxon>Methanobacteriati</taxon>
        <taxon>Methanobacteriota</taxon>
        <taxon>Stenosarchaea group</taxon>
        <taxon>Halobacteria</taxon>
        <taxon>Halobacteriales</taxon>
        <taxon>Natrialbaceae</taxon>
        <taxon>Natrialba</taxon>
    </lineage>
</organism>
<dbReference type="Gene3D" id="2.30.30.60">
    <property type="match status" value="1"/>
</dbReference>
<dbReference type="RefSeq" id="WP_006651660.1">
    <property type="nucleotide sequence ID" value="NZ_AOIM01000009.1"/>
</dbReference>
<evidence type="ECO:0000259" key="9">
    <source>
        <dbReference type="Pfam" id="PF00924"/>
    </source>
</evidence>
<evidence type="ECO:0000256" key="4">
    <source>
        <dbReference type="ARBA" id="ARBA00022692"/>
    </source>
</evidence>
<gene>
    <name evidence="11" type="ORF">C483_01996</name>
</gene>
<evidence type="ECO:0000313" key="11">
    <source>
        <dbReference type="EMBL" id="ELY95097.1"/>
    </source>
</evidence>
<dbReference type="PATRIC" id="fig|1227493.4.peg.382"/>
<evidence type="ECO:0000256" key="5">
    <source>
        <dbReference type="ARBA" id="ARBA00022989"/>
    </source>
</evidence>
<dbReference type="Pfam" id="PF00924">
    <property type="entry name" value="MS_channel_2nd"/>
    <property type="match status" value="1"/>
</dbReference>
<keyword evidence="4 8" id="KW-0812">Transmembrane</keyword>
<sequence>MTFSLYRDWIQDVLYGSPPLQLLTSIAVIFALVALFALIRSLRRLLGDRYTRNFAEAVEMAVLAGSVVVASYVLADIWALSFVFEEVLDAIFVDRFTGIRGAVSVAILITGYLLIRMVNRSFDRLYREDLITNHQKEVAYHTADAGIFVVAGLVIMSIWGIELTNLILSAGVVSAVFGLAAQKTVAAFVAGFLLLFTRPFRAGDWIEVANQNERKTAGIVQDITISHTKIRTFNDEHVLVPNDELTSNELINYSRSNRLRVDIELGVDYETDLHRARTIIRDAITDIDIISPLKEPQVVSKRFGDSAVVLELQFWIEDPKRRRVWQAQTVVIDAIKDAFEREAITIPYPQRTHQARGDRGFRVASTGSMEGDGELESDVRESRAEPETEADTVESQTEPEKDQEVTNR</sequence>
<reference evidence="11 12" key="1">
    <citation type="journal article" date="2014" name="PLoS Genet.">
        <title>Phylogenetically driven sequencing of extremely halophilic archaea reveals strategies for static and dynamic osmo-response.</title>
        <authorList>
            <person name="Becker E.A."/>
            <person name="Seitzer P.M."/>
            <person name="Tritt A."/>
            <person name="Larsen D."/>
            <person name="Krusor M."/>
            <person name="Yao A.I."/>
            <person name="Wu D."/>
            <person name="Madern D."/>
            <person name="Eisen J.A."/>
            <person name="Darling A.E."/>
            <person name="Facciotti M.T."/>
        </authorList>
    </citation>
    <scope>NUCLEOTIDE SEQUENCE [LARGE SCALE GENOMIC DNA]</scope>
    <source>
        <strain evidence="11 12">JCM 10989</strain>
    </source>
</reference>
<evidence type="ECO:0000313" key="12">
    <source>
        <dbReference type="Proteomes" id="UP000011519"/>
    </source>
</evidence>
<feature type="transmembrane region" description="Helical" evidence="8">
    <location>
        <begin position="138"/>
        <end position="161"/>
    </location>
</feature>
<dbReference type="AlphaFoldDB" id="M0AB56"/>
<dbReference type="InterPro" id="IPR006685">
    <property type="entry name" value="MscS_channel_2nd"/>
</dbReference>
<dbReference type="InterPro" id="IPR011066">
    <property type="entry name" value="MscS_channel_C_sf"/>
</dbReference>
<comment type="caution">
    <text evidence="11">The sequence shown here is derived from an EMBL/GenBank/DDBJ whole genome shotgun (WGS) entry which is preliminary data.</text>
</comment>
<dbReference type="InterPro" id="IPR049278">
    <property type="entry name" value="MS_channel_C"/>
</dbReference>
<keyword evidence="6 8" id="KW-0472">Membrane</keyword>
<dbReference type="Proteomes" id="UP000011519">
    <property type="component" value="Unassembled WGS sequence"/>
</dbReference>
<dbReference type="SUPFAM" id="SSF50182">
    <property type="entry name" value="Sm-like ribonucleoproteins"/>
    <property type="match status" value="1"/>
</dbReference>
<dbReference type="Gene3D" id="1.10.287.1260">
    <property type="match status" value="1"/>
</dbReference>
<feature type="transmembrane region" description="Helical" evidence="8">
    <location>
        <begin position="60"/>
        <end position="84"/>
    </location>
</feature>
<dbReference type="SUPFAM" id="SSF82861">
    <property type="entry name" value="Mechanosensitive channel protein MscS (YggB), transmembrane region"/>
    <property type="match status" value="1"/>
</dbReference>
<keyword evidence="5 8" id="KW-1133">Transmembrane helix</keyword>
<comment type="subcellular location">
    <subcellularLocation>
        <location evidence="1">Cell membrane</location>
        <topology evidence="1">Multi-pass membrane protein</topology>
    </subcellularLocation>
</comment>
<dbReference type="InterPro" id="IPR023408">
    <property type="entry name" value="MscS_beta-dom_sf"/>
</dbReference>
<dbReference type="OrthoDB" id="31543at2157"/>
<feature type="transmembrane region" description="Helical" evidence="8">
    <location>
        <begin position="20"/>
        <end position="39"/>
    </location>
</feature>
<dbReference type="InterPro" id="IPR045275">
    <property type="entry name" value="MscS_archaea/bacteria_type"/>
</dbReference>
<keyword evidence="12" id="KW-1185">Reference proteome</keyword>
<dbReference type="SUPFAM" id="SSF82689">
    <property type="entry name" value="Mechanosensitive channel protein MscS (YggB), C-terminal domain"/>
    <property type="match status" value="1"/>
</dbReference>
<keyword evidence="3" id="KW-1003">Cell membrane</keyword>
<feature type="compositionally biased region" description="Basic and acidic residues" evidence="7">
    <location>
        <begin position="398"/>
        <end position="408"/>
    </location>
</feature>
<dbReference type="STRING" id="1227493.C483_01996"/>
<feature type="region of interest" description="Disordered" evidence="7">
    <location>
        <begin position="350"/>
        <end position="408"/>
    </location>
</feature>
<evidence type="ECO:0000256" key="7">
    <source>
        <dbReference type="SAM" id="MobiDB-lite"/>
    </source>
</evidence>
<dbReference type="InterPro" id="IPR011014">
    <property type="entry name" value="MscS_channel_TM-2"/>
</dbReference>
<comment type="similarity">
    <text evidence="2">Belongs to the MscS (TC 1.A.23) family.</text>
</comment>
<dbReference type="GO" id="GO:0008381">
    <property type="term" value="F:mechanosensitive monoatomic ion channel activity"/>
    <property type="evidence" value="ECO:0007669"/>
    <property type="project" value="InterPro"/>
</dbReference>